<evidence type="ECO:0000313" key="2">
    <source>
        <dbReference type="EMBL" id="AAK23569.1"/>
    </source>
</evidence>
<accession>Q9A7X9</accession>
<dbReference type="Proteomes" id="UP000001816">
    <property type="component" value="Chromosome"/>
</dbReference>
<evidence type="ECO:0000256" key="1">
    <source>
        <dbReference type="SAM" id="Phobius"/>
    </source>
</evidence>
<keyword evidence="1" id="KW-0812">Transmembrane</keyword>
<dbReference type="KEGG" id="ccr:CC_1590"/>
<keyword evidence="1" id="KW-0472">Membrane</keyword>
<dbReference type="EnsemblBacteria" id="AAK23569">
    <property type="protein sequence ID" value="AAK23569"/>
    <property type="gene ID" value="CC_1590"/>
</dbReference>
<feature type="transmembrane region" description="Helical" evidence="1">
    <location>
        <begin position="81"/>
        <end position="101"/>
    </location>
</feature>
<keyword evidence="1" id="KW-1133">Transmembrane helix</keyword>
<dbReference type="HOGENOM" id="CLU_2245077_0_0_5"/>
<reference evidence="2 3" key="1">
    <citation type="journal article" date="2001" name="Proc. Natl. Acad. Sci. U.S.A.">
        <title>Complete genome sequence of Caulobacter crescentus.</title>
        <authorList>
            <person name="Nierman W.C."/>
            <person name="Feldblyum T.V."/>
            <person name="Laub M.T."/>
            <person name="Paulsen I.T."/>
            <person name="Nelson K.E."/>
            <person name="Eisen J.A."/>
            <person name="Heidelberg J.F."/>
            <person name="Alley M.R."/>
            <person name="Ohta N."/>
            <person name="Maddock J.R."/>
            <person name="Potocka I."/>
            <person name="Nelson W.C."/>
            <person name="Newton A."/>
            <person name="Stephens C."/>
            <person name="Phadke N.D."/>
            <person name="Ely B."/>
            <person name="DeBoy R.T."/>
            <person name="Dodson R.J."/>
            <person name="Durkin A.S."/>
            <person name="Gwinn M.L."/>
            <person name="Haft D.H."/>
            <person name="Kolonay J.F."/>
            <person name="Smit J."/>
            <person name="Craven M.B."/>
            <person name="Khouri H."/>
            <person name="Shetty J."/>
            <person name="Berry K."/>
            <person name="Utterback T."/>
            <person name="Tran K."/>
            <person name="Wolf A."/>
            <person name="Vamathevan J."/>
            <person name="Ermolaeva M."/>
            <person name="White O."/>
            <person name="Salzberg S.L."/>
            <person name="Venter J.C."/>
            <person name="Shapiro L."/>
            <person name="Fraser C.M."/>
        </authorList>
    </citation>
    <scope>NUCLEOTIDE SEQUENCE [LARGE SCALE GENOMIC DNA]</scope>
    <source>
        <strain evidence="3">ATCC 19089 / CB15</strain>
    </source>
</reference>
<dbReference type="EMBL" id="AE005673">
    <property type="protein sequence ID" value="AAK23569.1"/>
    <property type="molecule type" value="Genomic_DNA"/>
</dbReference>
<sequence>MNSAGRTWFSLVLDQRQVGIDPISVALTHPQPSSQRWTASWAGASPSLCRLYARRRLPHGAFTRLRGSWPPTPKEAAMADLFYGALALGLFALFGAFVAALRRV</sequence>
<dbReference type="AlphaFoldDB" id="Q9A7X9"/>
<proteinExistence type="predicted"/>
<evidence type="ECO:0000313" key="3">
    <source>
        <dbReference type="Proteomes" id="UP000001816"/>
    </source>
</evidence>
<dbReference type="PIR" id="E87446">
    <property type="entry name" value="E87446"/>
</dbReference>
<protein>
    <submittedName>
        <fullName evidence="2">Uncharacterized protein</fullName>
    </submittedName>
</protein>
<keyword evidence="3" id="KW-1185">Reference proteome</keyword>
<name>Q9A7X9_CAUVC</name>
<dbReference type="BioCyc" id="CAULO:CC1590-MONOMER"/>
<gene>
    <name evidence="2" type="ordered locus">CC_1590</name>
</gene>
<organism evidence="2 3">
    <name type="scientific">Caulobacter vibrioides (strain ATCC 19089 / CIP 103742 / CB 15)</name>
    <name type="common">Caulobacter crescentus</name>
    <dbReference type="NCBI Taxonomy" id="190650"/>
    <lineage>
        <taxon>Bacteria</taxon>
        <taxon>Pseudomonadati</taxon>
        <taxon>Pseudomonadota</taxon>
        <taxon>Alphaproteobacteria</taxon>
        <taxon>Caulobacterales</taxon>
        <taxon>Caulobacteraceae</taxon>
        <taxon>Caulobacter</taxon>
    </lineage>
</organism>
<dbReference type="STRING" id="190650.CC_1590"/>